<evidence type="ECO:0000259" key="2">
    <source>
        <dbReference type="Pfam" id="PF00171"/>
    </source>
</evidence>
<feature type="domain" description="Aldehyde dehydrogenase" evidence="2">
    <location>
        <begin position="5"/>
        <end position="203"/>
    </location>
</feature>
<dbReference type="InterPro" id="IPR016163">
    <property type="entry name" value="Ald_DH_C"/>
</dbReference>
<dbReference type="SUPFAM" id="SSF53720">
    <property type="entry name" value="ALDH-like"/>
    <property type="match status" value="1"/>
</dbReference>
<sequence>TLTAFKFRNSGQVCIAPSRFFVHRSHYDSFVNGFVEAAKSQRLGDGLEEETTMGPMANIRRIDSMENFVQDAVKSGAQLLTGGKRWGDIGYFWEPTILVDVPEESVIMREETFGPVAPIIPFDSLEEAIEKANSLSYGLAAYVFTKSDKTTEILVESLETGGIAVNSAAPVPSDLPYGGFKDSGYGYEGGIEGVEAYLHKKLVSLA</sequence>
<dbReference type="InterPro" id="IPR016161">
    <property type="entry name" value="Ald_DH/histidinol_DH"/>
</dbReference>
<protein>
    <recommendedName>
        <fullName evidence="2">Aldehyde dehydrogenase domain-containing protein</fullName>
    </recommendedName>
</protein>
<reference evidence="3" key="1">
    <citation type="submission" date="2018-05" db="EMBL/GenBank/DDBJ databases">
        <authorList>
            <person name="Lanie J.A."/>
            <person name="Ng W.-L."/>
            <person name="Kazmierczak K.M."/>
            <person name="Andrzejewski T.M."/>
            <person name="Davidsen T.M."/>
            <person name="Wayne K.J."/>
            <person name="Tettelin H."/>
            <person name="Glass J.I."/>
            <person name="Rusch D."/>
            <person name="Podicherti R."/>
            <person name="Tsui H.-C.T."/>
            <person name="Winkler M.E."/>
        </authorList>
    </citation>
    <scope>NUCLEOTIDE SEQUENCE</scope>
</reference>
<gene>
    <name evidence="3" type="ORF">METZ01_LOCUS452934</name>
</gene>
<proteinExistence type="predicted"/>
<evidence type="ECO:0000256" key="1">
    <source>
        <dbReference type="ARBA" id="ARBA00023002"/>
    </source>
</evidence>
<accession>A0A382ZXQ4</accession>
<dbReference type="InterPro" id="IPR016160">
    <property type="entry name" value="Ald_DH_CS_CYS"/>
</dbReference>
<dbReference type="InterPro" id="IPR016162">
    <property type="entry name" value="Ald_DH_N"/>
</dbReference>
<dbReference type="Gene3D" id="3.40.605.10">
    <property type="entry name" value="Aldehyde Dehydrogenase, Chain A, domain 1"/>
    <property type="match status" value="1"/>
</dbReference>
<dbReference type="Pfam" id="PF00171">
    <property type="entry name" value="Aldedh"/>
    <property type="match status" value="1"/>
</dbReference>
<keyword evidence="1" id="KW-0560">Oxidoreductase</keyword>
<dbReference type="GO" id="GO:0016620">
    <property type="term" value="F:oxidoreductase activity, acting on the aldehyde or oxo group of donors, NAD or NADP as acceptor"/>
    <property type="evidence" value="ECO:0007669"/>
    <property type="project" value="InterPro"/>
</dbReference>
<dbReference type="InterPro" id="IPR050740">
    <property type="entry name" value="Aldehyde_DH_Superfamily"/>
</dbReference>
<evidence type="ECO:0000313" key="3">
    <source>
        <dbReference type="EMBL" id="SVE00080.1"/>
    </source>
</evidence>
<dbReference type="PANTHER" id="PTHR43353">
    <property type="entry name" value="SUCCINATE-SEMIALDEHYDE DEHYDROGENASE, MITOCHONDRIAL"/>
    <property type="match status" value="1"/>
</dbReference>
<dbReference type="EMBL" id="UINC01187382">
    <property type="protein sequence ID" value="SVE00080.1"/>
    <property type="molecule type" value="Genomic_DNA"/>
</dbReference>
<dbReference type="PANTHER" id="PTHR43353:SF5">
    <property type="entry name" value="SUCCINATE-SEMIALDEHYDE DEHYDROGENASE, MITOCHONDRIAL"/>
    <property type="match status" value="1"/>
</dbReference>
<feature type="non-terminal residue" evidence="3">
    <location>
        <position position="1"/>
    </location>
</feature>
<dbReference type="AlphaFoldDB" id="A0A382ZXQ4"/>
<dbReference type="PROSITE" id="PS00070">
    <property type="entry name" value="ALDEHYDE_DEHYDR_CYS"/>
    <property type="match status" value="1"/>
</dbReference>
<name>A0A382ZXQ4_9ZZZZ</name>
<dbReference type="InterPro" id="IPR015590">
    <property type="entry name" value="Aldehyde_DH_dom"/>
</dbReference>
<dbReference type="Gene3D" id="3.40.309.10">
    <property type="entry name" value="Aldehyde Dehydrogenase, Chain A, domain 2"/>
    <property type="match status" value="1"/>
</dbReference>
<organism evidence="3">
    <name type="scientific">marine metagenome</name>
    <dbReference type="NCBI Taxonomy" id="408172"/>
    <lineage>
        <taxon>unclassified sequences</taxon>
        <taxon>metagenomes</taxon>
        <taxon>ecological metagenomes</taxon>
    </lineage>
</organism>